<proteinExistence type="predicted"/>
<evidence type="ECO:0000256" key="1">
    <source>
        <dbReference type="SAM" id="Phobius"/>
    </source>
</evidence>
<keyword evidence="1" id="KW-1133">Transmembrane helix</keyword>
<keyword evidence="1" id="KW-0472">Membrane</keyword>
<name>A0A1I7XC59_HETBA</name>
<dbReference type="AlphaFoldDB" id="A0A1I7XC59"/>
<accession>A0A1I7XC59</accession>
<dbReference type="Proteomes" id="UP000095283">
    <property type="component" value="Unplaced"/>
</dbReference>
<keyword evidence="2" id="KW-1185">Reference proteome</keyword>
<evidence type="ECO:0000313" key="2">
    <source>
        <dbReference type="Proteomes" id="UP000095283"/>
    </source>
</evidence>
<sequence>MVGINRVVKKLTLFSTICLVDYPWKAISTLDLIVLANFPTDSLLCRIWISSRLGSSTSWLAPGLIHPTIFFCGTCILSYTSLAASVRCIASIFCAFLFGIWKRSSTSTNFRNHETKDSSPSPEYFDILDSIFRIFIYLFLNV</sequence>
<feature type="transmembrane region" description="Helical" evidence="1">
    <location>
        <begin position="68"/>
        <end position="101"/>
    </location>
</feature>
<organism evidence="2 3">
    <name type="scientific">Heterorhabditis bacteriophora</name>
    <name type="common">Entomopathogenic nematode worm</name>
    <dbReference type="NCBI Taxonomy" id="37862"/>
    <lineage>
        <taxon>Eukaryota</taxon>
        <taxon>Metazoa</taxon>
        <taxon>Ecdysozoa</taxon>
        <taxon>Nematoda</taxon>
        <taxon>Chromadorea</taxon>
        <taxon>Rhabditida</taxon>
        <taxon>Rhabditina</taxon>
        <taxon>Rhabditomorpha</taxon>
        <taxon>Strongyloidea</taxon>
        <taxon>Heterorhabditidae</taxon>
        <taxon>Heterorhabditis</taxon>
    </lineage>
</organism>
<dbReference type="WBParaSite" id="Hba_15034">
    <property type="protein sequence ID" value="Hba_15034"/>
    <property type="gene ID" value="Hba_15034"/>
</dbReference>
<protein>
    <submittedName>
        <fullName evidence="3">G_PROTEIN_RECEP_F1_2 domain-containing protein</fullName>
    </submittedName>
</protein>
<evidence type="ECO:0000313" key="3">
    <source>
        <dbReference type="WBParaSite" id="Hba_15034"/>
    </source>
</evidence>
<reference evidence="3" key="1">
    <citation type="submission" date="2016-11" db="UniProtKB">
        <authorList>
            <consortium name="WormBaseParasite"/>
        </authorList>
    </citation>
    <scope>IDENTIFICATION</scope>
</reference>
<keyword evidence="1" id="KW-0812">Transmembrane</keyword>